<reference evidence="2" key="1">
    <citation type="journal article" date="2014" name="Genome Announc.">
        <title>Draft genome sequence of Colletotrichum sublineola, a destructive pathogen of cultivated sorghum.</title>
        <authorList>
            <person name="Baroncelli R."/>
            <person name="Sanz-Martin J.M."/>
            <person name="Rech G.E."/>
            <person name="Sukno S.A."/>
            <person name="Thon M.R."/>
        </authorList>
    </citation>
    <scope>NUCLEOTIDE SEQUENCE [LARGE SCALE GENOMIC DNA]</scope>
    <source>
        <strain evidence="2">TX430BB</strain>
    </source>
</reference>
<gene>
    <name evidence="1" type="ORF">CSUB01_12596</name>
</gene>
<evidence type="ECO:0000313" key="1">
    <source>
        <dbReference type="EMBL" id="KDN59936.1"/>
    </source>
</evidence>
<dbReference type="Proteomes" id="UP000027238">
    <property type="component" value="Unassembled WGS sequence"/>
</dbReference>
<accession>A0A066X2F7</accession>
<comment type="caution">
    <text evidence="1">The sequence shown here is derived from an EMBL/GenBank/DDBJ whole genome shotgun (WGS) entry which is preliminary data.</text>
</comment>
<name>A0A066X2F7_COLSU</name>
<sequence length="183" mass="20911">MIPSVRQLHQLIHHAAQHSLIHLSTTPQQDQHHNRVSMARRERPDAKRGVSPLNQAVQLACGVRSHFQNHQRCGEHAVFARHTQGRHAPHVNRRQLVYVHPKSRKVGDDRLQQRQQQQVNQQRVPIAVSLVHPQSLLVNQVGDDISQAHGGGLVERINPELRRLNMCAPPEEDHQCQHILAEK</sequence>
<dbReference type="HOGENOM" id="CLU_1475089_0_0_1"/>
<evidence type="ECO:0000313" key="2">
    <source>
        <dbReference type="Proteomes" id="UP000027238"/>
    </source>
</evidence>
<proteinExistence type="predicted"/>
<dbReference type="EMBL" id="JMSE01001572">
    <property type="protein sequence ID" value="KDN59936.1"/>
    <property type="molecule type" value="Genomic_DNA"/>
</dbReference>
<dbReference type="AlphaFoldDB" id="A0A066X2F7"/>
<keyword evidence="2" id="KW-1185">Reference proteome</keyword>
<organism evidence="1 2">
    <name type="scientific">Colletotrichum sublineola</name>
    <name type="common">Sorghum anthracnose fungus</name>
    <dbReference type="NCBI Taxonomy" id="1173701"/>
    <lineage>
        <taxon>Eukaryota</taxon>
        <taxon>Fungi</taxon>
        <taxon>Dikarya</taxon>
        <taxon>Ascomycota</taxon>
        <taxon>Pezizomycotina</taxon>
        <taxon>Sordariomycetes</taxon>
        <taxon>Hypocreomycetidae</taxon>
        <taxon>Glomerellales</taxon>
        <taxon>Glomerellaceae</taxon>
        <taxon>Colletotrichum</taxon>
        <taxon>Colletotrichum graminicola species complex</taxon>
    </lineage>
</organism>
<protein>
    <submittedName>
        <fullName evidence="1">Uncharacterized protein</fullName>
    </submittedName>
</protein>